<dbReference type="InterPro" id="IPR011250">
    <property type="entry name" value="OMP/PagP_B-barrel"/>
</dbReference>
<evidence type="ECO:0000256" key="2">
    <source>
        <dbReference type="SAM" id="SignalP"/>
    </source>
</evidence>
<name>A0AAD0VLK9_9BACT</name>
<keyword evidence="7" id="KW-1185">Reference proteome</keyword>
<proteinExistence type="predicted"/>
<evidence type="ECO:0000313" key="6">
    <source>
        <dbReference type="Proteomes" id="UP000254504"/>
    </source>
</evidence>
<accession>A0AAD0VLK9</accession>
<dbReference type="EMBL" id="CP031367">
    <property type="protein sequence ID" value="AXK48317.1"/>
    <property type="molecule type" value="Genomic_DNA"/>
</dbReference>
<evidence type="ECO:0000313" key="5">
    <source>
        <dbReference type="EMBL" id="RXJ93007.1"/>
    </source>
</evidence>
<dbReference type="Pfam" id="PF13505">
    <property type="entry name" value="OMP_b-brl"/>
    <property type="match status" value="1"/>
</dbReference>
<dbReference type="Proteomes" id="UP000254504">
    <property type="component" value="Chromosome"/>
</dbReference>
<reference evidence="5 7" key="1">
    <citation type="submission" date="2017-10" db="EMBL/GenBank/DDBJ databases">
        <title>Genomics of the genus Arcobacter.</title>
        <authorList>
            <person name="Perez-Cataluna A."/>
            <person name="Figueras M.J."/>
        </authorList>
    </citation>
    <scope>NUCLEOTIDE SEQUENCE [LARGE SCALE GENOMIC DNA]</scope>
    <source>
        <strain evidence="5 7">LMG 25534</strain>
    </source>
</reference>
<evidence type="ECO:0000256" key="1">
    <source>
        <dbReference type="ARBA" id="ARBA00022729"/>
    </source>
</evidence>
<feature type="signal peptide" evidence="2">
    <location>
        <begin position="1"/>
        <end position="19"/>
    </location>
</feature>
<dbReference type="EMBL" id="PDKD01000001">
    <property type="protein sequence ID" value="RXJ93007.1"/>
    <property type="molecule type" value="Genomic_DNA"/>
</dbReference>
<dbReference type="SUPFAM" id="SSF56925">
    <property type="entry name" value="OMPA-like"/>
    <property type="match status" value="1"/>
</dbReference>
<keyword evidence="1 2" id="KW-0732">Signal</keyword>
<organism evidence="4 6">
    <name type="scientific">Aliarcobacter trophiarum LMG 25534</name>
    <dbReference type="NCBI Taxonomy" id="1032241"/>
    <lineage>
        <taxon>Bacteria</taxon>
        <taxon>Pseudomonadati</taxon>
        <taxon>Campylobacterota</taxon>
        <taxon>Epsilonproteobacteria</taxon>
        <taxon>Campylobacterales</taxon>
        <taxon>Arcobacteraceae</taxon>
        <taxon>Aliarcobacter</taxon>
    </lineage>
</organism>
<evidence type="ECO:0000313" key="4">
    <source>
        <dbReference type="EMBL" id="AXK48317.1"/>
    </source>
</evidence>
<dbReference type="Proteomes" id="UP000289132">
    <property type="component" value="Unassembled WGS sequence"/>
</dbReference>
<dbReference type="AlphaFoldDB" id="A0AAD0VLK9"/>
<feature type="domain" description="Outer membrane protein beta-barrel" evidence="3">
    <location>
        <begin position="10"/>
        <end position="157"/>
    </location>
</feature>
<dbReference type="RefSeq" id="WP_115427859.1">
    <property type="nucleotide sequence ID" value="NZ_CP031367.1"/>
</dbReference>
<protein>
    <submittedName>
        <fullName evidence="4">Porin family protein</fullName>
    </submittedName>
</protein>
<dbReference type="Gene3D" id="2.40.160.20">
    <property type="match status" value="1"/>
</dbReference>
<dbReference type="InterPro" id="IPR027385">
    <property type="entry name" value="Beta-barrel_OMP"/>
</dbReference>
<gene>
    <name evidence="4" type="ORF">ATR_0433</name>
    <name evidence="5" type="ORF">CRU87_00545</name>
</gene>
<dbReference type="KEGG" id="atp:ATR_0433"/>
<reference evidence="4 6" key="2">
    <citation type="submission" date="2018-07" db="EMBL/GenBank/DDBJ databases">
        <title>Complete genome of the Arcobacter trophiarum type strain LMG 25534.</title>
        <authorList>
            <person name="Miller W.G."/>
            <person name="Yee E."/>
        </authorList>
    </citation>
    <scope>NUCLEOTIDE SEQUENCE [LARGE SCALE GENOMIC DNA]</scope>
    <source>
        <strain evidence="4 6">LMG 25534</strain>
    </source>
</reference>
<evidence type="ECO:0000259" key="3">
    <source>
        <dbReference type="Pfam" id="PF13505"/>
    </source>
</evidence>
<feature type="chain" id="PRO_5042147471" evidence="2">
    <location>
        <begin position="20"/>
        <end position="157"/>
    </location>
</feature>
<sequence>MKKVCFFSCCLGVLSFANSFNTNVYVGATAGKIDKHNYSQFGIGYTANKRFDNNILMGFGNSIYYGEVKSNKSATTVDMDLKVGYEIIQDLRAYAIGSGAVQYYDNSTYTGLGYGASLEYRITPKFAVEGTYKTMNMRKSNHSYDYDSANLAFKVGF</sequence>
<evidence type="ECO:0000313" key="7">
    <source>
        <dbReference type="Proteomes" id="UP000289132"/>
    </source>
</evidence>